<evidence type="ECO:0000259" key="6">
    <source>
        <dbReference type="PROSITE" id="PS50123"/>
    </source>
</evidence>
<protein>
    <recommendedName>
        <fullName evidence="2">protein-glutamate O-methyltransferase</fullName>
        <ecNumber evidence="2">2.1.1.80</ecNumber>
    </recommendedName>
</protein>
<dbReference type="InterPro" id="IPR036804">
    <property type="entry name" value="CheR_N_sf"/>
</dbReference>
<dbReference type="PRINTS" id="PR00996">
    <property type="entry name" value="CHERMTFRASE"/>
</dbReference>
<keyword evidence="3" id="KW-0489">Methyltransferase</keyword>
<dbReference type="PROSITE" id="PS50123">
    <property type="entry name" value="CHER"/>
    <property type="match status" value="1"/>
</dbReference>
<dbReference type="Gene3D" id="1.10.155.10">
    <property type="entry name" value="Chemotaxis receptor methyltransferase CheR, N-terminal domain"/>
    <property type="match status" value="1"/>
</dbReference>
<dbReference type="InterPro" id="IPR026024">
    <property type="entry name" value="Chemotaxis_MeTrfase_CheR"/>
</dbReference>
<comment type="caution">
    <text evidence="7">The sequence shown here is derived from an EMBL/GenBank/DDBJ whole genome shotgun (WGS) entry which is preliminary data.</text>
</comment>
<dbReference type="EMBL" id="JACNLL010000058">
    <property type="protein sequence ID" value="MBC8199649.1"/>
    <property type="molecule type" value="Genomic_DNA"/>
</dbReference>
<gene>
    <name evidence="7" type="ORF">H8E80_06345</name>
</gene>
<dbReference type="PIRSF" id="PIRSF000410">
    <property type="entry name" value="CheR"/>
    <property type="match status" value="1"/>
</dbReference>
<dbReference type="Pfam" id="PF03705">
    <property type="entry name" value="CheR_N"/>
    <property type="match status" value="1"/>
</dbReference>
<dbReference type="GO" id="GO:0008983">
    <property type="term" value="F:protein-glutamate O-methyltransferase activity"/>
    <property type="evidence" value="ECO:0007669"/>
    <property type="project" value="UniProtKB-EC"/>
</dbReference>
<keyword evidence="5" id="KW-0949">S-adenosyl-L-methionine</keyword>
<dbReference type="Pfam" id="PF01739">
    <property type="entry name" value="CheR"/>
    <property type="match status" value="1"/>
</dbReference>
<evidence type="ECO:0000256" key="1">
    <source>
        <dbReference type="ARBA" id="ARBA00001541"/>
    </source>
</evidence>
<organism evidence="7 8">
    <name type="scientific">Candidatus Desulfaltia bathyphila</name>
    <dbReference type="NCBI Taxonomy" id="2841697"/>
    <lineage>
        <taxon>Bacteria</taxon>
        <taxon>Pseudomonadati</taxon>
        <taxon>Thermodesulfobacteriota</taxon>
        <taxon>Desulfobacteria</taxon>
        <taxon>Desulfobacterales</taxon>
        <taxon>Desulfobacterales incertae sedis</taxon>
        <taxon>Candidatus Desulfaltia</taxon>
    </lineage>
</organism>
<dbReference type="InterPro" id="IPR050903">
    <property type="entry name" value="Bact_Chemotaxis_MeTrfase"/>
</dbReference>
<dbReference type="PANTHER" id="PTHR24422">
    <property type="entry name" value="CHEMOTAXIS PROTEIN METHYLTRANSFERASE"/>
    <property type="match status" value="1"/>
</dbReference>
<dbReference type="InterPro" id="IPR000780">
    <property type="entry name" value="CheR_MeTrfase"/>
</dbReference>
<proteinExistence type="predicted"/>
<evidence type="ECO:0000313" key="8">
    <source>
        <dbReference type="Proteomes" id="UP000603545"/>
    </source>
</evidence>
<dbReference type="Gene3D" id="3.40.50.150">
    <property type="entry name" value="Vaccinia Virus protein VP39"/>
    <property type="match status" value="1"/>
</dbReference>
<comment type="catalytic activity">
    <reaction evidence="1">
        <text>L-glutamyl-[protein] + S-adenosyl-L-methionine = [protein]-L-glutamate 5-O-methyl ester + S-adenosyl-L-homocysteine</text>
        <dbReference type="Rhea" id="RHEA:24452"/>
        <dbReference type="Rhea" id="RHEA-COMP:10208"/>
        <dbReference type="Rhea" id="RHEA-COMP:10311"/>
        <dbReference type="ChEBI" id="CHEBI:29973"/>
        <dbReference type="ChEBI" id="CHEBI:57856"/>
        <dbReference type="ChEBI" id="CHEBI:59789"/>
        <dbReference type="ChEBI" id="CHEBI:82795"/>
        <dbReference type="EC" id="2.1.1.80"/>
    </reaction>
</comment>
<dbReference type="InterPro" id="IPR022641">
    <property type="entry name" value="CheR_N"/>
</dbReference>
<dbReference type="SMART" id="SM00138">
    <property type="entry name" value="MeTrc"/>
    <property type="match status" value="1"/>
</dbReference>
<dbReference type="AlphaFoldDB" id="A0A8J6T897"/>
<reference evidence="7 8" key="1">
    <citation type="submission" date="2020-08" db="EMBL/GenBank/DDBJ databases">
        <title>Bridging the membrane lipid divide: bacteria of the FCB group superphylum have the potential to synthesize archaeal ether lipids.</title>
        <authorList>
            <person name="Villanueva L."/>
            <person name="Von Meijenfeldt F.A.B."/>
            <person name="Westbye A.B."/>
            <person name="Yadav S."/>
            <person name="Hopmans E.C."/>
            <person name="Dutilh B.E."/>
            <person name="Sinninghe Damste J.S."/>
        </authorList>
    </citation>
    <scope>NUCLEOTIDE SEQUENCE [LARGE SCALE GENOMIC DNA]</scope>
    <source>
        <strain evidence="7">NIOZ-UU82</strain>
    </source>
</reference>
<evidence type="ECO:0000256" key="5">
    <source>
        <dbReference type="ARBA" id="ARBA00022691"/>
    </source>
</evidence>
<dbReference type="InterPro" id="IPR029063">
    <property type="entry name" value="SAM-dependent_MTases_sf"/>
</dbReference>
<dbReference type="Proteomes" id="UP000603545">
    <property type="component" value="Unassembled WGS sequence"/>
</dbReference>
<dbReference type="SUPFAM" id="SSF53335">
    <property type="entry name" value="S-adenosyl-L-methionine-dependent methyltransferases"/>
    <property type="match status" value="1"/>
</dbReference>
<feature type="domain" description="CheR-type methyltransferase" evidence="6">
    <location>
        <begin position="2"/>
        <end position="280"/>
    </location>
</feature>
<accession>A0A8J6T897</accession>
<evidence type="ECO:0000256" key="2">
    <source>
        <dbReference type="ARBA" id="ARBA00012534"/>
    </source>
</evidence>
<dbReference type="SUPFAM" id="SSF47757">
    <property type="entry name" value="Chemotaxis receptor methyltransferase CheR, N-terminal domain"/>
    <property type="match status" value="1"/>
</dbReference>
<sequence length="280" mass="32753">MQHKILSEISEKDFDLFRSLVKREVGIFIRQEKRKLLGLKLSRRLQDLGLSSYFDYYHYILKPEGAKELQRLVNIITIDQTSFFRGEKQFEILRKRILPEVIQRKIEKKRIRIWSSGCSTGQEPYSLAMLIYEMDNVDMSWDIKILATDANTRSLKIAYLGRYRGDQVAEVPPAYLTKYFHKESRGGEEVFRIKESLKKTLIFRRLNLLMSINQLKGPIDLILCRNVMIYFDSATKKKVTDQFYNLLGPKGCLCLGLSESLFGIDDRFALIGRAIYRKKG</sequence>
<name>A0A8J6T897_9BACT</name>
<dbReference type="PANTHER" id="PTHR24422:SF19">
    <property type="entry name" value="CHEMOTAXIS PROTEIN METHYLTRANSFERASE"/>
    <property type="match status" value="1"/>
</dbReference>
<evidence type="ECO:0000313" key="7">
    <source>
        <dbReference type="EMBL" id="MBC8199649.1"/>
    </source>
</evidence>
<dbReference type="GO" id="GO:0032259">
    <property type="term" value="P:methylation"/>
    <property type="evidence" value="ECO:0007669"/>
    <property type="project" value="UniProtKB-KW"/>
</dbReference>
<keyword evidence="4" id="KW-0808">Transferase</keyword>
<dbReference type="EC" id="2.1.1.80" evidence="2"/>
<evidence type="ECO:0000256" key="4">
    <source>
        <dbReference type="ARBA" id="ARBA00022679"/>
    </source>
</evidence>
<evidence type="ECO:0000256" key="3">
    <source>
        <dbReference type="ARBA" id="ARBA00022603"/>
    </source>
</evidence>
<dbReference type="InterPro" id="IPR022642">
    <property type="entry name" value="CheR_C"/>
</dbReference>